<dbReference type="EMBL" id="MH320556">
    <property type="protein sequence ID" value="AYO89173.1"/>
    <property type="molecule type" value="Genomic_DNA"/>
</dbReference>
<proteinExistence type="predicted"/>
<reference evidence="2" key="1">
    <citation type="journal article" date="2017" name="J. Gen. Virol.">
        <title>Recombination events and variability among full-length genomes of co-circulating molluscum contagiosum virus subtypes 1 and 2.</title>
        <authorList>
            <person name="Lopez-Bueno A."/>
            <person name="Parras-Molto M."/>
            <person name="Lopez-Barrantes O."/>
            <person name="Belda S."/>
            <person name="Alejo A."/>
        </authorList>
    </citation>
    <scope>NUCLEOTIDE SEQUENCE</scope>
    <source>
        <strain evidence="2">Madrid 2016_1</strain>
    </source>
</reference>
<evidence type="ECO:0000313" key="6">
    <source>
        <dbReference type="EMBL" id="AYO88295.1"/>
    </source>
</evidence>
<dbReference type="EMBL" id="MH320548">
    <property type="protein sequence ID" value="AYO87785.1"/>
    <property type="molecule type" value="Genomic_DNA"/>
</dbReference>
<keyword evidence="1" id="KW-0472">Membrane</keyword>
<organismHost>
    <name type="scientific">Homo sapiens</name>
    <name type="common">Human</name>
    <dbReference type="NCBI Taxonomy" id="9606"/>
</organismHost>
<evidence type="ECO:0000313" key="5">
    <source>
        <dbReference type="EMBL" id="AYO88125.1"/>
    </source>
</evidence>
<feature type="transmembrane region" description="Helical" evidence="1">
    <location>
        <begin position="146"/>
        <end position="167"/>
    </location>
</feature>
<reference evidence="3" key="2">
    <citation type="journal article" date="2018" name="Viruses">
        <title>New Insights into the Evolutionary and Genomic Landscape of Molluscum Contagiosum Virus (MCV) based on Nine MCV1 and Six MCV2 Complete Genome Sequences.</title>
        <authorList>
            <person name="Zorec T."/>
            <person name="Kutnjak D."/>
            <person name="Hosnjak L."/>
            <person name="Kusar B."/>
            <person name="Trcko K."/>
            <person name="Kocjan B."/>
            <person name="Li Y."/>
            <person name="Krizmaric M."/>
            <person name="Miljkovic J."/>
            <person name="Ravnikar M."/>
            <person name="Poljak M."/>
        </authorList>
    </citation>
    <scope>NUCLEOTIDE SEQUENCE [LARGE SCALE GENOMIC DNA]</scope>
    <source>
        <strain evidence="3">MCV2_MB98</strain>
        <strain evidence="4">MCV2_MC313</strain>
        <strain evidence="5">MCV2_MC316</strain>
        <strain evidence="6">MCV2_MC332</strain>
        <strain evidence="7">MCV2_MC515</strain>
    </source>
</reference>
<sequence>MRLLVRAKHVTASWIHGIWRTSSHQIITIWAGAEPCALVLAHACCGAAQHAWISGNSSGCISARARVPAPGTIQRAGTRVRKIFPGTPEVSWYWRHATTRHLAGPVSWHARERAVLLRAQHGELRLCLDGKGKVSTPRTTLGAGNVFPLLNDVCCFFCMTFGFFLFADRMQRRYIFPCRIHLSFAGAKLPHLCLSTKPKP</sequence>
<evidence type="ECO:0000313" key="2">
    <source>
        <dbReference type="EMBL" id="AQY16723.1"/>
    </source>
</evidence>
<dbReference type="Proteomes" id="UP000319755">
    <property type="component" value="Genome"/>
</dbReference>
<dbReference type="Proteomes" id="UP000320664">
    <property type="component" value="Segment"/>
</dbReference>
<dbReference type="EMBL" id="MH320551">
    <property type="protein sequence ID" value="AYO88295.1"/>
    <property type="molecule type" value="Genomic_DNA"/>
</dbReference>
<dbReference type="EMBL" id="MH320550">
    <property type="protein sequence ID" value="AYO88125.1"/>
    <property type="molecule type" value="Genomic_DNA"/>
</dbReference>
<name>A0A1S7DLY9_MCV2</name>
<dbReference type="Proteomes" id="UP000320816">
    <property type="component" value="Segment"/>
</dbReference>
<dbReference type="EMBL" id="MH320549">
    <property type="protein sequence ID" value="AYO87955.1"/>
    <property type="molecule type" value="Genomic_DNA"/>
</dbReference>
<protein>
    <submittedName>
        <fullName evidence="2">MC151</fullName>
    </submittedName>
</protein>
<keyword evidence="1" id="KW-0812">Transmembrane</keyword>
<evidence type="ECO:0000313" key="4">
    <source>
        <dbReference type="EMBL" id="AYO87955.1"/>
    </source>
</evidence>
<dbReference type="Proteomes" id="UP000317891">
    <property type="component" value="Segment"/>
</dbReference>
<accession>A0A1S7DLY9</accession>
<keyword evidence="1" id="KW-1133">Transmembrane helix</keyword>
<evidence type="ECO:0000256" key="1">
    <source>
        <dbReference type="SAM" id="Phobius"/>
    </source>
</evidence>
<dbReference type="Proteomes" id="UP000317568">
    <property type="component" value="Genome"/>
</dbReference>
<gene>
    <name evidence="2" type="primary">MC151L</name>
</gene>
<organism evidence="2">
    <name type="scientific">Molluscum contagiosum virus subtype 2</name>
    <name type="common">MOCV</name>
    <name type="synonym">MCVII</name>
    <dbReference type="NCBI Taxonomy" id="10281"/>
    <lineage>
        <taxon>Viruses</taxon>
        <taxon>Varidnaviria</taxon>
        <taxon>Bamfordvirae</taxon>
        <taxon>Nucleocytoviricota</taxon>
        <taxon>Pokkesviricetes</taxon>
        <taxon>Chitovirales</taxon>
        <taxon>Poxviridae</taxon>
        <taxon>Chordopoxvirinae</taxon>
        <taxon>Molluscipoxvirus</taxon>
        <taxon>Molluscipoxvirus molluscum</taxon>
        <taxon>Molluscum contagiosum virus</taxon>
    </lineage>
</organism>
<evidence type="ECO:0000313" key="7">
    <source>
        <dbReference type="EMBL" id="AYO89173.1"/>
    </source>
</evidence>
<dbReference type="Proteomes" id="UP000315637">
    <property type="component" value="Segment"/>
</dbReference>
<reference evidence="3" key="3">
    <citation type="submission" date="2018-05" db="EMBL/GenBank/DDBJ databases">
        <authorList>
            <person name="Zorec T.M."/>
            <person name="Hosnjak L."/>
            <person name="Kutnjak D."/>
            <person name="Kusar B."/>
            <person name="Trcko K."/>
            <person name="Kocjan B.J."/>
            <person name="Li Y."/>
            <person name="Krizmaric M."/>
            <person name="Miljkovic J."/>
            <person name="Ravnikar M."/>
            <person name="Poljak M."/>
        </authorList>
    </citation>
    <scope>NUCLEOTIDE SEQUENCE</scope>
    <source>
        <strain evidence="3">MCV2_MB98</strain>
        <strain evidence="4">MCV2_MC313</strain>
        <strain evidence="5">MCV2_MC316</strain>
        <strain evidence="6">MCV2_MC332</strain>
        <strain evidence="7">MCV2_MC515</strain>
    </source>
</reference>
<dbReference type="EMBL" id="KY040274">
    <property type="protein sequence ID" value="AQY16723.1"/>
    <property type="molecule type" value="Genomic_DNA"/>
</dbReference>
<evidence type="ECO:0000313" key="3">
    <source>
        <dbReference type="EMBL" id="AYO87785.1"/>
    </source>
</evidence>